<dbReference type="InterPro" id="IPR027443">
    <property type="entry name" value="IPNS-like_sf"/>
</dbReference>
<dbReference type="RefSeq" id="XP_007867042.1">
    <property type="nucleotide sequence ID" value="XM_007868851.1"/>
</dbReference>
<evidence type="ECO:0000256" key="1">
    <source>
        <dbReference type="ARBA" id="ARBA00008056"/>
    </source>
</evidence>
<evidence type="ECO:0000313" key="8">
    <source>
        <dbReference type="Proteomes" id="UP000030669"/>
    </source>
</evidence>
<dbReference type="OMA" id="MSLELCA"/>
<dbReference type="Proteomes" id="UP000030669">
    <property type="component" value="Unassembled WGS sequence"/>
</dbReference>
<dbReference type="GeneID" id="19307460"/>
<dbReference type="PANTHER" id="PTHR10209">
    <property type="entry name" value="OXIDOREDUCTASE, 2OG-FE II OXYGENASE FAMILY PROTEIN"/>
    <property type="match status" value="1"/>
</dbReference>
<keyword evidence="4 5" id="KW-0408">Iron</keyword>
<dbReference type="OrthoDB" id="288590at2759"/>
<keyword evidence="8" id="KW-1185">Reference proteome</keyword>
<comment type="similarity">
    <text evidence="1 5">Belongs to the iron/ascorbate-dependent oxidoreductase family.</text>
</comment>
<dbReference type="InterPro" id="IPR026992">
    <property type="entry name" value="DIOX_N"/>
</dbReference>
<dbReference type="HOGENOM" id="CLU_010119_1_1_1"/>
<dbReference type="eggNOG" id="KOG0143">
    <property type="taxonomic scope" value="Eukaryota"/>
</dbReference>
<accession>S7Q5P0</accession>
<dbReference type="PANTHER" id="PTHR10209:SF812">
    <property type="entry name" value="2OG-FE(II) OXYGENASE FAMILY, PUTATIVE (AFU_ORTHOLOGUE AFUA_3G14880)-RELATED"/>
    <property type="match status" value="1"/>
</dbReference>
<dbReference type="Gene3D" id="2.60.120.330">
    <property type="entry name" value="B-lactam Antibiotic, Isopenicillin N Synthase, Chain"/>
    <property type="match status" value="1"/>
</dbReference>
<keyword evidence="2 5" id="KW-0479">Metal-binding</keyword>
<dbReference type="GO" id="GO:0016491">
    <property type="term" value="F:oxidoreductase activity"/>
    <property type="evidence" value="ECO:0007669"/>
    <property type="project" value="UniProtKB-KW"/>
</dbReference>
<sequence>MATNFTSVPILDYSQVSSPESRSAFVKELRYALINVGFLYLSNPPVAGEDIQALIDYVPRLFALPQEEKDKIRMANSQHFLGYSALGRELTKGKTDQREQFDFATEHENRWKPGDPEYLKLWGPSQWPDETLLPGFKATMLRYLNQVEQLSYDFITLLSEAFGLSSDALDVFFDKSPGAMQHRGKVVKYPALDSVNSNQGVGPHYDAGFLTFLLQVSPHPGLQVQNLSGEWIDAPPIPGTFVVNIGKALETVTQGLARATSHRVLSPPRGSTPRYSIPFFQNIRQDIKLSDVRLEFPADVLKLKEARGTTGETDSVNFSEYDRLPSGEVNLIGRIKSHPDVAQRHYPELFKHFFPQGLPEYGSAY</sequence>
<gene>
    <name evidence="7" type="ORF">GLOTRDRAFT_62122</name>
</gene>
<evidence type="ECO:0000256" key="4">
    <source>
        <dbReference type="ARBA" id="ARBA00023004"/>
    </source>
</evidence>
<dbReference type="EMBL" id="KB469303">
    <property type="protein sequence ID" value="EPQ54797.1"/>
    <property type="molecule type" value="Genomic_DNA"/>
</dbReference>
<dbReference type="InterPro" id="IPR044861">
    <property type="entry name" value="IPNS-like_FE2OG_OXY"/>
</dbReference>
<evidence type="ECO:0000313" key="7">
    <source>
        <dbReference type="EMBL" id="EPQ54797.1"/>
    </source>
</evidence>
<dbReference type="PROSITE" id="PS51471">
    <property type="entry name" value="FE2OG_OXY"/>
    <property type="match status" value="1"/>
</dbReference>
<protein>
    <submittedName>
        <fullName evidence="7">Clavaminate synthase-like protein</fullName>
    </submittedName>
</protein>
<evidence type="ECO:0000256" key="2">
    <source>
        <dbReference type="ARBA" id="ARBA00022723"/>
    </source>
</evidence>
<dbReference type="InterPro" id="IPR005123">
    <property type="entry name" value="Oxoglu/Fe-dep_dioxygenase_dom"/>
</dbReference>
<dbReference type="Pfam" id="PF03171">
    <property type="entry name" value="2OG-FeII_Oxy"/>
    <property type="match status" value="1"/>
</dbReference>
<reference evidence="7 8" key="1">
    <citation type="journal article" date="2012" name="Science">
        <title>The Paleozoic origin of enzymatic lignin decomposition reconstructed from 31 fungal genomes.</title>
        <authorList>
            <person name="Floudas D."/>
            <person name="Binder M."/>
            <person name="Riley R."/>
            <person name="Barry K."/>
            <person name="Blanchette R.A."/>
            <person name="Henrissat B."/>
            <person name="Martinez A.T."/>
            <person name="Otillar R."/>
            <person name="Spatafora J.W."/>
            <person name="Yadav J.S."/>
            <person name="Aerts A."/>
            <person name="Benoit I."/>
            <person name="Boyd A."/>
            <person name="Carlson A."/>
            <person name="Copeland A."/>
            <person name="Coutinho P.M."/>
            <person name="de Vries R.P."/>
            <person name="Ferreira P."/>
            <person name="Findley K."/>
            <person name="Foster B."/>
            <person name="Gaskell J."/>
            <person name="Glotzer D."/>
            <person name="Gorecki P."/>
            <person name="Heitman J."/>
            <person name="Hesse C."/>
            <person name="Hori C."/>
            <person name="Igarashi K."/>
            <person name="Jurgens J.A."/>
            <person name="Kallen N."/>
            <person name="Kersten P."/>
            <person name="Kohler A."/>
            <person name="Kuees U."/>
            <person name="Kumar T.K.A."/>
            <person name="Kuo A."/>
            <person name="LaButti K."/>
            <person name="Larrondo L.F."/>
            <person name="Lindquist E."/>
            <person name="Ling A."/>
            <person name="Lombard V."/>
            <person name="Lucas S."/>
            <person name="Lundell T."/>
            <person name="Martin R."/>
            <person name="McLaughlin D.J."/>
            <person name="Morgenstern I."/>
            <person name="Morin E."/>
            <person name="Murat C."/>
            <person name="Nagy L.G."/>
            <person name="Nolan M."/>
            <person name="Ohm R.A."/>
            <person name="Patyshakuliyeva A."/>
            <person name="Rokas A."/>
            <person name="Ruiz-Duenas F.J."/>
            <person name="Sabat G."/>
            <person name="Salamov A."/>
            <person name="Samejima M."/>
            <person name="Schmutz J."/>
            <person name="Slot J.C."/>
            <person name="St John F."/>
            <person name="Stenlid J."/>
            <person name="Sun H."/>
            <person name="Sun S."/>
            <person name="Syed K."/>
            <person name="Tsang A."/>
            <person name="Wiebenga A."/>
            <person name="Young D."/>
            <person name="Pisabarro A."/>
            <person name="Eastwood D.C."/>
            <person name="Martin F."/>
            <person name="Cullen D."/>
            <person name="Grigoriev I.V."/>
            <person name="Hibbett D.S."/>
        </authorList>
    </citation>
    <scope>NUCLEOTIDE SEQUENCE [LARGE SCALE GENOMIC DNA]</scope>
    <source>
        <strain evidence="7 8">ATCC 11539</strain>
    </source>
</reference>
<evidence type="ECO:0000256" key="3">
    <source>
        <dbReference type="ARBA" id="ARBA00023002"/>
    </source>
</evidence>
<dbReference type="Pfam" id="PF14226">
    <property type="entry name" value="DIOX_N"/>
    <property type="match status" value="1"/>
</dbReference>
<keyword evidence="3 5" id="KW-0560">Oxidoreductase</keyword>
<dbReference type="KEGG" id="gtr:GLOTRDRAFT_62122"/>
<dbReference type="SUPFAM" id="SSF51197">
    <property type="entry name" value="Clavaminate synthase-like"/>
    <property type="match status" value="1"/>
</dbReference>
<dbReference type="AlphaFoldDB" id="S7Q5P0"/>
<evidence type="ECO:0000256" key="5">
    <source>
        <dbReference type="RuleBase" id="RU003682"/>
    </source>
</evidence>
<proteinExistence type="inferred from homology"/>
<dbReference type="GO" id="GO:0046872">
    <property type="term" value="F:metal ion binding"/>
    <property type="evidence" value="ECO:0007669"/>
    <property type="project" value="UniProtKB-KW"/>
</dbReference>
<evidence type="ECO:0000259" key="6">
    <source>
        <dbReference type="PROSITE" id="PS51471"/>
    </source>
</evidence>
<organism evidence="7 8">
    <name type="scientific">Gloeophyllum trabeum (strain ATCC 11539 / FP-39264 / Madison 617)</name>
    <name type="common">Brown rot fungus</name>
    <dbReference type="NCBI Taxonomy" id="670483"/>
    <lineage>
        <taxon>Eukaryota</taxon>
        <taxon>Fungi</taxon>
        <taxon>Dikarya</taxon>
        <taxon>Basidiomycota</taxon>
        <taxon>Agaricomycotina</taxon>
        <taxon>Agaricomycetes</taxon>
        <taxon>Gloeophyllales</taxon>
        <taxon>Gloeophyllaceae</taxon>
        <taxon>Gloeophyllum</taxon>
    </lineage>
</organism>
<name>S7Q5P0_GLOTA</name>
<feature type="domain" description="Fe2OG dioxygenase" evidence="6">
    <location>
        <begin position="178"/>
        <end position="283"/>
    </location>
</feature>